<dbReference type="PANTHER" id="PTHR10894:SF1">
    <property type="entry name" value="NUCLEOLAR PROTEIN 58"/>
    <property type="match status" value="1"/>
</dbReference>
<evidence type="ECO:0000259" key="9">
    <source>
        <dbReference type="PROSITE" id="PS51358"/>
    </source>
</evidence>
<name>R7QMG1_CHOCR</name>
<dbReference type="Gene3D" id="1.10.287.4070">
    <property type="match status" value="1"/>
</dbReference>
<proteinExistence type="inferred from homology"/>
<evidence type="ECO:0000256" key="8">
    <source>
        <dbReference type="SAM" id="MobiDB-lite"/>
    </source>
</evidence>
<evidence type="ECO:0000256" key="7">
    <source>
        <dbReference type="ARBA" id="ARBA00024837"/>
    </source>
</evidence>
<evidence type="ECO:0000256" key="5">
    <source>
        <dbReference type="ARBA" id="ARBA00023242"/>
    </source>
</evidence>
<dbReference type="InterPro" id="IPR042239">
    <property type="entry name" value="Nop_C"/>
</dbReference>
<dbReference type="InterPro" id="IPR012974">
    <property type="entry name" value="NOP58/56_N"/>
</dbReference>
<evidence type="ECO:0000313" key="11">
    <source>
        <dbReference type="Proteomes" id="UP000012073"/>
    </source>
</evidence>
<sequence length="575" mass="62852">MLVLFETPAGHALFKVLDDAALQGSVTDLESESQIKQVVKLKAFSRFTDTTSALAAATALVESKPSKDLRKFLKKQVSAGEKIAVGDAKLGAAIKDKTQLQCVYSQHVSDLLRAIRCNLETLLDGEAGAGEEASRKAMVLGLAHSLSRYKLKFSPDKVDTMIVQAISLLDELDKEINIYAMRLREWYGWHFPEMGKIVTENAAYAHTVDKMGMRNLAADLDFSDVLLEETEEELKHAAQISMGTEISEEDVTNIRALCAQVISLTEYRATLFEYLRNRMVAIAPNLTAMVGELVGARLISHAGSLLSLAKYPASTVQILGAEKALFRALKTKHATPKYGLIYHASLVGQAAPKHKGKISRSLAAKAALAIRVDALGEAGEDSTVGEQGRRAIEARLCQLEGKTDFAVSRLGRSADKTAKYKAGNGAGTGYNASGDIMMKEETAPSPKVVKASIENGDAEDDEMKVVKENETESSKKKKKKKKDKRRSENGTVENEGKGENEAVVNEEDGDVKLETPKSKKKKKDRGSKSSEKKDKSSKSSEKKEKKKRKRDAEEAEATADDSSHKKKKKKSKSKE</sequence>
<dbReference type="GeneID" id="17317773"/>
<keyword evidence="4" id="KW-0690">Ribosome biogenesis</keyword>
<dbReference type="GO" id="GO:0031428">
    <property type="term" value="C:box C/D methylation guide snoRNP complex"/>
    <property type="evidence" value="ECO:0007669"/>
    <property type="project" value="InterPro"/>
</dbReference>
<evidence type="ECO:0000256" key="4">
    <source>
        <dbReference type="ARBA" id="ARBA00022517"/>
    </source>
</evidence>
<dbReference type="Proteomes" id="UP000012073">
    <property type="component" value="Unassembled WGS sequence"/>
</dbReference>
<dbReference type="InterPro" id="IPR012976">
    <property type="entry name" value="NOSIC"/>
</dbReference>
<dbReference type="PANTHER" id="PTHR10894">
    <property type="entry name" value="NUCLEOLAR PROTEIN 5 NUCLEOLAR PROTEIN NOP5 NOP58"/>
    <property type="match status" value="1"/>
</dbReference>
<dbReference type="OrthoDB" id="6780543at2759"/>
<dbReference type="KEGG" id="ccp:CHC_T00008488001"/>
<dbReference type="Gene3D" id="1.10.246.90">
    <property type="entry name" value="Nop domain"/>
    <property type="match status" value="1"/>
</dbReference>
<feature type="domain" description="Nop" evidence="9">
    <location>
        <begin position="282"/>
        <end position="401"/>
    </location>
</feature>
<dbReference type="InterPro" id="IPR002687">
    <property type="entry name" value="Nop_dom"/>
</dbReference>
<gene>
    <name evidence="10" type="ORF">CHC_T00008488001</name>
</gene>
<dbReference type="InterPro" id="IPR045056">
    <property type="entry name" value="Nop56/Nop58"/>
</dbReference>
<dbReference type="AlphaFoldDB" id="R7QMG1"/>
<dbReference type="STRING" id="2769.R7QMG1"/>
<keyword evidence="11" id="KW-1185">Reference proteome</keyword>
<dbReference type="EMBL" id="HG002070">
    <property type="protein sequence ID" value="CDF39697.1"/>
    <property type="molecule type" value="Genomic_DNA"/>
</dbReference>
<organism evidence="10 11">
    <name type="scientific">Chondrus crispus</name>
    <name type="common">Carrageen Irish moss</name>
    <name type="synonym">Polymorpha crispa</name>
    <dbReference type="NCBI Taxonomy" id="2769"/>
    <lineage>
        <taxon>Eukaryota</taxon>
        <taxon>Rhodophyta</taxon>
        <taxon>Florideophyceae</taxon>
        <taxon>Rhodymeniophycidae</taxon>
        <taxon>Gigartinales</taxon>
        <taxon>Gigartinaceae</taxon>
        <taxon>Chondrus</taxon>
    </lineage>
</organism>
<dbReference type="OMA" id="MGMRSNW"/>
<dbReference type="GO" id="GO:0030515">
    <property type="term" value="F:snoRNA binding"/>
    <property type="evidence" value="ECO:0007669"/>
    <property type="project" value="InterPro"/>
</dbReference>
<dbReference type="PROSITE" id="PS51358">
    <property type="entry name" value="NOP"/>
    <property type="match status" value="1"/>
</dbReference>
<keyword evidence="5" id="KW-0539">Nucleus</keyword>
<dbReference type="RefSeq" id="XP_005709991.1">
    <property type="nucleotide sequence ID" value="XM_005709934.1"/>
</dbReference>
<dbReference type="GO" id="GO:0042254">
    <property type="term" value="P:ribosome biogenesis"/>
    <property type="evidence" value="ECO:0007669"/>
    <property type="project" value="UniProtKB-KW"/>
</dbReference>
<keyword evidence="6" id="KW-0687">Ribonucleoprotein</keyword>
<evidence type="ECO:0000256" key="3">
    <source>
        <dbReference type="ARBA" id="ARBA00020379"/>
    </source>
</evidence>
<dbReference type="Gramene" id="CDF39697">
    <property type="protein sequence ID" value="CDF39697"/>
    <property type="gene ID" value="CHC_T00008488001"/>
</dbReference>
<dbReference type="FunFam" id="1.10.287.4070:FF:000001">
    <property type="entry name" value="Probable Nucleolar protein 58"/>
    <property type="match status" value="1"/>
</dbReference>
<comment type="subcellular location">
    <subcellularLocation>
        <location evidence="1">Nucleus</location>
        <location evidence="1">Nucleolus</location>
    </subcellularLocation>
</comment>
<feature type="compositionally biased region" description="Basic residues" evidence="8">
    <location>
        <begin position="475"/>
        <end position="484"/>
    </location>
</feature>
<dbReference type="GO" id="GO:0032040">
    <property type="term" value="C:small-subunit processome"/>
    <property type="evidence" value="ECO:0007669"/>
    <property type="project" value="InterPro"/>
</dbReference>
<feature type="compositionally biased region" description="Basic and acidic residues" evidence="8">
    <location>
        <begin position="463"/>
        <end position="474"/>
    </location>
</feature>
<reference evidence="11" key="1">
    <citation type="journal article" date="2013" name="Proc. Natl. Acad. Sci. U.S.A.">
        <title>Genome structure and metabolic features in the red seaweed Chondrus crispus shed light on evolution of the Archaeplastida.</title>
        <authorList>
            <person name="Collen J."/>
            <person name="Porcel B."/>
            <person name="Carre W."/>
            <person name="Ball S.G."/>
            <person name="Chaparro C."/>
            <person name="Tonon T."/>
            <person name="Barbeyron T."/>
            <person name="Michel G."/>
            <person name="Noel B."/>
            <person name="Valentin K."/>
            <person name="Elias M."/>
            <person name="Artiguenave F."/>
            <person name="Arun A."/>
            <person name="Aury J.M."/>
            <person name="Barbosa-Neto J.F."/>
            <person name="Bothwell J.H."/>
            <person name="Bouget F.Y."/>
            <person name="Brillet L."/>
            <person name="Cabello-Hurtado F."/>
            <person name="Capella-Gutierrez S."/>
            <person name="Charrier B."/>
            <person name="Cladiere L."/>
            <person name="Cock J.M."/>
            <person name="Coelho S.M."/>
            <person name="Colleoni C."/>
            <person name="Czjzek M."/>
            <person name="Da Silva C."/>
            <person name="Delage L."/>
            <person name="Denoeud F."/>
            <person name="Deschamps P."/>
            <person name="Dittami S.M."/>
            <person name="Gabaldon T."/>
            <person name="Gachon C.M."/>
            <person name="Groisillier A."/>
            <person name="Herve C."/>
            <person name="Jabbari K."/>
            <person name="Katinka M."/>
            <person name="Kloareg B."/>
            <person name="Kowalczyk N."/>
            <person name="Labadie K."/>
            <person name="Leblanc C."/>
            <person name="Lopez P.J."/>
            <person name="McLachlan D.H."/>
            <person name="Meslet-Cladiere L."/>
            <person name="Moustafa A."/>
            <person name="Nehr Z."/>
            <person name="Nyvall Collen P."/>
            <person name="Panaud O."/>
            <person name="Partensky F."/>
            <person name="Poulain J."/>
            <person name="Rensing S.A."/>
            <person name="Rousvoal S."/>
            <person name="Samson G."/>
            <person name="Symeonidi A."/>
            <person name="Weissenbach J."/>
            <person name="Zambounis A."/>
            <person name="Wincker P."/>
            <person name="Boyen C."/>
        </authorList>
    </citation>
    <scope>NUCLEOTIDE SEQUENCE [LARGE SCALE GENOMIC DNA]</scope>
    <source>
        <strain evidence="11">cv. Stackhouse</strain>
    </source>
</reference>
<comment type="function">
    <text evidence="7">Required for pre-18S rRNA processing. May bind microtubules.</text>
</comment>
<feature type="compositionally biased region" description="Basic residues" evidence="8">
    <location>
        <begin position="564"/>
        <end position="575"/>
    </location>
</feature>
<dbReference type="SMART" id="SM00931">
    <property type="entry name" value="NOSIC"/>
    <property type="match status" value="1"/>
</dbReference>
<dbReference type="Pfam" id="PF08156">
    <property type="entry name" value="NOP5NT"/>
    <property type="match status" value="1"/>
</dbReference>
<evidence type="ECO:0000256" key="6">
    <source>
        <dbReference type="ARBA" id="ARBA00023274"/>
    </source>
</evidence>
<protein>
    <recommendedName>
        <fullName evidence="3">Nucleolar protein 58</fullName>
    </recommendedName>
</protein>
<evidence type="ECO:0000256" key="1">
    <source>
        <dbReference type="ARBA" id="ARBA00004604"/>
    </source>
</evidence>
<evidence type="ECO:0000313" key="10">
    <source>
        <dbReference type="EMBL" id="CDF39697.1"/>
    </source>
</evidence>
<accession>R7QMG1</accession>
<dbReference type="SUPFAM" id="SSF89124">
    <property type="entry name" value="Nop domain"/>
    <property type="match status" value="1"/>
</dbReference>
<feature type="region of interest" description="Disordered" evidence="8">
    <location>
        <begin position="453"/>
        <end position="575"/>
    </location>
</feature>
<evidence type="ECO:0000256" key="2">
    <source>
        <dbReference type="ARBA" id="ARBA00009211"/>
    </source>
</evidence>
<dbReference type="PhylomeDB" id="R7QMG1"/>
<feature type="compositionally biased region" description="Basic and acidic residues" evidence="8">
    <location>
        <begin position="526"/>
        <end position="543"/>
    </location>
</feature>
<dbReference type="InterPro" id="IPR036070">
    <property type="entry name" value="Nop_dom_sf"/>
</dbReference>
<dbReference type="Pfam" id="PF01798">
    <property type="entry name" value="Nop"/>
    <property type="match status" value="1"/>
</dbReference>
<dbReference type="FunFam" id="1.10.246.90:FF:000003">
    <property type="entry name" value="Nucleolar protein 58"/>
    <property type="match status" value="1"/>
</dbReference>
<comment type="similarity">
    <text evidence="2">Belongs to the NOP5/NOP56 family.</text>
</comment>